<reference evidence="1 2" key="1">
    <citation type="submission" date="2018-08" db="EMBL/GenBank/DDBJ databases">
        <title>Genome and evolution of the arbuscular mycorrhizal fungus Diversispora epigaea (formerly Glomus versiforme) and its bacterial endosymbionts.</title>
        <authorList>
            <person name="Sun X."/>
            <person name="Fei Z."/>
            <person name="Harrison M."/>
        </authorList>
    </citation>
    <scope>NUCLEOTIDE SEQUENCE [LARGE SCALE GENOMIC DNA]</scope>
    <source>
        <strain evidence="1 2">IT104</strain>
    </source>
</reference>
<name>A0A397H1J8_9GLOM</name>
<evidence type="ECO:0000313" key="1">
    <source>
        <dbReference type="EMBL" id="RHZ56857.1"/>
    </source>
</evidence>
<accession>A0A397H1J8</accession>
<keyword evidence="2" id="KW-1185">Reference proteome</keyword>
<comment type="caution">
    <text evidence="1">The sequence shown here is derived from an EMBL/GenBank/DDBJ whole genome shotgun (WGS) entry which is preliminary data.</text>
</comment>
<dbReference type="EMBL" id="PQFF01000353">
    <property type="protein sequence ID" value="RHZ56857.1"/>
    <property type="molecule type" value="Genomic_DNA"/>
</dbReference>
<dbReference type="Proteomes" id="UP000266861">
    <property type="component" value="Unassembled WGS sequence"/>
</dbReference>
<evidence type="ECO:0000313" key="2">
    <source>
        <dbReference type="Proteomes" id="UP000266861"/>
    </source>
</evidence>
<gene>
    <name evidence="1" type="ORF">Glove_396g20</name>
</gene>
<dbReference type="AlphaFoldDB" id="A0A397H1J8"/>
<proteinExistence type="predicted"/>
<organism evidence="1 2">
    <name type="scientific">Diversispora epigaea</name>
    <dbReference type="NCBI Taxonomy" id="1348612"/>
    <lineage>
        <taxon>Eukaryota</taxon>
        <taxon>Fungi</taxon>
        <taxon>Fungi incertae sedis</taxon>
        <taxon>Mucoromycota</taxon>
        <taxon>Glomeromycotina</taxon>
        <taxon>Glomeromycetes</taxon>
        <taxon>Diversisporales</taxon>
        <taxon>Diversisporaceae</taxon>
        <taxon>Diversispora</taxon>
    </lineage>
</organism>
<sequence length="132" mass="15047">MDISSERHKTDDVIAKTEEMITDIRELNLTILVVITDSAPFKTTFSYALKIAAYFKNANNKYFIGQLRTIQKEIYGKYIQPMIPGDTRWNSYLTCCSNIKATKNVLRGLEPCPNKSSGYPNDLKIEYPDEPG</sequence>
<protein>
    <submittedName>
        <fullName evidence="1">Uncharacterized protein</fullName>
    </submittedName>
</protein>
<dbReference type="STRING" id="1348612.A0A397H1J8"/>
<dbReference type="OrthoDB" id="2383317at2759"/>